<organism evidence="7 8">
    <name type="scientific">Microbulbifer okhotskensis</name>
    <dbReference type="NCBI Taxonomy" id="2926617"/>
    <lineage>
        <taxon>Bacteria</taxon>
        <taxon>Pseudomonadati</taxon>
        <taxon>Pseudomonadota</taxon>
        <taxon>Gammaproteobacteria</taxon>
        <taxon>Cellvibrionales</taxon>
        <taxon>Microbulbiferaceae</taxon>
        <taxon>Microbulbifer</taxon>
    </lineage>
</organism>
<feature type="transmembrane region" description="Helical" evidence="5">
    <location>
        <begin position="127"/>
        <end position="145"/>
    </location>
</feature>
<feature type="domain" description="Histidine kinase" evidence="6">
    <location>
        <begin position="313"/>
        <end position="523"/>
    </location>
</feature>
<evidence type="ECO:0000313" key="7">
    <source>
        <dbReference type="EMBL" id="MCO1335404.1"/>
    </source>
</evidence>
<name>A0A9X2END4_9GAMM</name>
<dbReference type="PANTHER" id="PTHR43065">
    <property type="entry name" value="SENSOR HISTIDINE KINASE"/>
    <property type="match status" value="1"/>
</dbReference>
<dbReference type="Proteomes" id="UP001139028">
    <property type="component" value="Unassembled WGS sequence"/>
</dbReference>
<dbReference type="PROSITE" id="PS50109">
    <property type="entry name" value="HIS_KIN"/>
    <property type="match status" value="1"/>
</dbReference>
<dbReference type="GO" id="GO:0000155">
    <property type="term" value="F:phosphorelay sensor kinase activity"/>
    <property type="evidence" value="ECO:0007669"/>
    <property type="project" value="InterPro"/>
</dbReference>
<dbReference type="AlphaFoldDB" id="A0A9X2END4"/>
<protein>
    <recommendedName>
        <fullName evidence="2">histidine kinase</fullName>
        <ecNumber evidence="2">2.7.13.3</ecNumber>
    </recommendedName>
</protein>
<dbReference type="Gene3D" id="1.10.287.130">
    <property type="match status" value="1"/>
</dbReference>
<gene>
    <name evidence="7" type="ORF">MO867_13785</name>
</gene>
<dbReference type="InterPro" id="IPR036097">
    <property type="entry name" value="HisK_dim/P_sf"/>
</dbReference>
<keyword evidence="4" id="KW-0175">Coiled coil</keyword>
<keyword evidence="5" id="KW-0472">Membrane</keyword>
<evidence type="ECO:0000259" key="6">
    <source>
        <dbReference type="PROSITE" id="PS50109"/>
    </source>
</evidence>
<feature type="coiled-coil region" evidence="4">
    <location>
        <begin position="178"/>
        <end position="205"/>
    </location>
</feature>
<keyword evidence="3" id="KW-0597">Phosphoprotein</keyword>
<dbReference type="Pfam" id="PF00512">
    <property type="entry name" value="HisKA"/>
    <property type="match status" value="1"/>
</dbReference>
<accession>A0A9X2END4</accession>
<evidence type="ECO:0000256" key="4">
    <source>
        <dbReference type="SAM" id="Coils"/>
    </source>
</evidence>
<dbReference type="Pfam" id="PF25323">
    <property type="entry name" value="6TM_PilS"/>
    <property type="match status" value="1"/>
</dbReference>
<evidence type="ECO:0000313" key="8">
    <source>
        <dbReference type="Proteomes" id="UP001139028"/>
    </source>
</evidence>
<dbReference type="EC" id="2.7.13.3" evidence="2"/>
<dbReference type="Pfam" id="PF02518">
    <property type="entry name" value="HATPase_c"/>
    <property type="match status" value="1"/>
</dbReference>
<dbReference type="InterPro" id="IPR003594">
    <property type="entry name" value="HATPase_dom"/>
</dbReference>
<dbReference type="InterPro" id="IPR036890">
    <property type="entry name" value="HATPase_C_sf"/>
</dbReference>
<dbReference type="Gene3D" id="3.30.565.10">
    <property type="entry name" value="Histidine kinase-like ATPase, C-terminal domain"/>
    <property type="match status" value="1"/>
</dbReference>
<feature type="transmembrane region" description="Helical" evidence="5">
    <location>
        <begin position="20"/>
        <end position="37"/>
    </location>
</feature>
<feature type="transmembrane region" description="Helical" evidence="5">
    <location>
        <begin position="157"/>
        <end position="174"/>
    </location>
</feature>
<evidence type="ECO:0000256" key="5">
    <source>
        <dbReference type="SAM" id="Phobius"/>
    </source>
</evidence>
<dbReference type="InterPro" id="IPR003661">
    <property type="entry name" value="HisK_dim/P_dom"/>
</dbReference>
<proteinExistence type="predicted"/>
<feature type="transmembrane region" description="Helical" evidence="5">
    <location>
        <begin position="49"/>
        <end position="68"/>
    </location>
</feature>
<dbReference type="SUPFAM" id="SSF55874">
    <property type="entry name" value="ATPase domain of HSP90 chaperone/DNA topoisomerase II/histidine kinase"/>
    <property type="match status" value="1"/>
</dbReference>
<keyword evidence="8" id="KW-1185">Reference proteome</keyword>
<dbReference type="PRINTS" id="PR00344">
    <property type="entry name" value="BCTRLSENSOR"/>
</dbReference>
<keyword evidence="5" id="KW-0812">Transmembrane</keyword>
<keyword evidence="5" id="KW-1133">Transmembrane helix</keyword>
<comment type="caution">
    <text evidence="7">The sequence shown here is derived from an EMBL/GenBank/DDBJ whole genome shotgun (WGS) entry which is preliminary data.</text>
</comment>
<dbReference type="GO" id="GO:0005524">
    <property type="term" value="F:ATP binding"/>
    <property type="evidence" value="ECO:0007669"/>
    <property type="project" value="UniProtKB-KW"/>
</dbReference>
<evidence type="ECO:0000256" key="1">
    <source>
        <dbReference type="ARBA" id="ARBA00000085"/>
    </source>
</evidence>
<dbReference type="InterPro" id="IPR004358">
    <property type="entry name" value="Sig_transdc_His_kin-like_C"/>
</dbReference>
<evidence type="ECO:0000256" key="2">
    <source>
        <dbReference type="ARBA" id="ARBA00012438"/>
    </source>
</evidence>
<comment type="catalytic activity">
    <reaction evidence="1">
        <text>ATP + protein L-histidine = ADP + protein N-phospho-L-histidine.</text>
        <dbReference type="EC" id="2.7.13.3"/>
    </reaction>
</comment>
<sequence length="526" mass="57976">MSSSQTSPLQHHELLRISAIYRVAIALVLLGVFFSDIGGGSLGEHLPSLFIYTTATYALLNVSWLLFLRQKAYQTSTDQVGIVLGCDILVFLLLIEASGGLNSGLGYLLLISCSIGAILLDRRLSAFFAAIASLGVIGLQLYHLLAKQGSSQEIVSAGGLGLLLFITVSAIQYLSERIRKANIRADQQSRQAAHLQRLAQQIIERMSTGVLVIGPSYKPELINHAAKRLLGDQLDSEHNHHTRLRKEVREWRNHGANSNILIPAKNGDELHASFSELRHDSGNSTLVFVENNRKLAEAAQKLKLASLGQLTASIAHEIRNPLGAINHAAQLLSESPQIPEEERQLTEIICRQSQRINQIIENVMQLSRRRASSAVKYDLRSWLKQFLVDFNTGKADSLVDINLPEQTLPVQFDPAQLAQVVTNLTDNALQHSELATGTSHAIISAYYNTKRGCTVLDVKDLGTGVPKEIMDQVFEPFFTTGKNGSGLGLYIARELCEANKLSLYHCQSEDQKSCFRIEFVHSPSVT</sequence>
<keyword evidence="7" id="KW-0547">Nucleotide-binding</keyword>
<dbReference type="CDD" id="cd00082">
    <property type="entry name" value="HisKA"/>
    <property type="match status" value="1"/>
</dbReference>
<dbReference type="SUPFAM" id="SSF47384">
    <property type="entry name" value="Homodimeric domain of signal transducing histidine kinase"/>
    <property type="match status" value="1"/>
</dbReference>
<dbReference type="InterPro" id="IPR005467">
    <property type="entry name" value="His_kinase_dom"/>
</dbReference>
<reference evidence="7" key="1">
    <citation type="journal article" date="2022" name="Arch. Microbiol.">
        <title>Microbulbifer okhotskensis sp. nov., isolated from a deep bottom sediment of the Okhotsk Sea.</title>
        <authorList>
            <person name="Romanenko L."/>
            <person name="Kurilenko V."/>
            <person name="Otstavnykh N."/>
            <person name="Velansky P."/>
            <person name="Isaeva M."/>
            <person name="Mikhailov V."/>
        </authorList>
    </citation>
    <scope>NUCLEOTIDE SEQUENCE</scope>
    <source>
        <strain evidence="7">OS29</strain>
    </source>
</reference>
<dbReference type="SMART" id="SM00387">
    <property type="entry name" value="HATPase_c"/>
    <property type="match status" value="1"/>
</dbReference>
<evidence type="ECO:0000256" key="3">
    <source>
        <dbReference type="ARBA" id="ARBA00022553"/>
    </source>
</evidence>
<dbReference type="RefSeq" id="WP_252469723.1">
    <property type="nucleotide sequence ID" value="NZ_JALBWM010000061.1"/>
</dbReference>
<keyword evidence="7" id="KW-0067">ATP-binding</keyword>
<dbReference type="SMART" id="SM00388">
    <property type="entry name" value="HisKA"/>
    <property type="match status" value="1"/>
</dbReference>
<dbReference type="EMBL" id="JALBWM010000061">
    <property type="protein sequence ID" value="MCO1335404.1"/>
    <property type="molecule type" value="Genomic_DNA"/>
</dbReference>
<dbReference type="PANTHER" id="PTHR43065:SF52">
    <property type="entry name" value="SENSOR PROTEIN KINASE PILS"/>
    <property type="match status" value="1"/>
</dbReference>